<dbReference type="Proteomes" id="UP000549695">
    <property type="component" value="Unassembled WGS sequence"/>
</dbReference>
<sequence>MTRTNVALAATALAAALVLTGCAGGGASAPPAASSSSADVAFAQGMIPHHEQAVAMARLADDRAGARVRDLAARIEAAQGPEIGRLRGFLADWGAAPAADHHGGHGDMAGMAGMMSDEQMAALGRASGAAFDRSFLQMMIAHHEGAVTMARAELDAGVDPRARELAQQIVDAQQAEIAEMRTLLG</sequence>
<dbReference type="Gene3D" id="1.20.1260.10">
    <property type="match status" value="1"/>
</dbReference>
<evidence type="ECO:0000313" key="3">
    <source>
        <dbReference type="EMBL" id="NYG04203.1"/>
    </source>
</evidence>
<organism evidence="3 4">
    <name type="scientific">Pseudonocardia alni</name>
    <name type="common">Amycolata alni</name>
    <dbReference type="NCBI Taxonomy" id="33907"/>
    <lineage>
        <taxon>Bacteria</taxon>
        <taxon>Bacillati</taxon>
        <taxon>Actinomycetota</taxon>
        <taxon>Actinomycetes</taxon>
        <taxon>Pseudonocardiales</taxon>
        <taxon>Pseudonocardiaceae</taxon>
        <taxon>Pseudonocardia</taxon>
    </lineage>
</organism>
<name>A0A852W5G3_PSEA5</name>
<dbReference type="GeneID" id="98054162"/>
<feature type="signal peptide" evidence="1">
    <location>
        <begin position="1"/>
        <end position="23"/>
    </location>
</feature>
<dbReference type="PANTHER" id="PTHR36933:SF1">
    <property type="entry name" value="SLL0788 PROTEIN"/>
    <property type="match status" value="1"/>
</dbReference>
<dbReference type="AlphaFoldDB" id="A0A852W5G3"/>
<dbReference type="EMBL" id="JACCCZ010000001">
    <property type="protein sequence ID" value="NYG04203.1"/>
    <property type="molecule type" value="Genomic_DNA"/>
</dbReference>
<evidence type="ECO:0000313" key="4">
    <source>
        <dbReference type="Proteomes" id="UP000549695"/>
    </source>
</evidence>
<dbReference type="InterPro" id="IPR005183">
    <property type="entry name" value="DUF305_CopM-like"/>
</dbReference>
<evidence type="ECO:0000259" key="2">
    <source>
        <dbReference type="Pfam" id="PF03713"/>
    </source>
</evidence>
<dbReference type="PROSITE" id="PS51257">
    <property type="entry name" value="PROKAR_LIPOPROTEIN"/>
    <property type="match status" value="1"/>
</dbReference>
<comment type="caution">
    <text evidence="3">The sequence shown here is derived from an EMBL/GenBank/DDBJ whole genome shotgun (WGS) entry which is preliminary data.</text>
</comment>
<dbReference type="PANTHER" id="PTHR36933">
    <property type="entry name" value="SLL0788 PROTEIN"/>
    <property type="match status" value="1"/>
</dbReference>
<feature type="domain" description="DUF305" evidence="2">
    <location>
        <begin position="39"/>
        <end position="184"/>
    </location>
</feature>
<dbReference type="Pfam" id="PF03713">
    <property type="entry name" value="DUF305"/>
    <property type="match status" value="1"/>
</dbReference>
<protein>
    <submittedName>
        <fullName evidence="3">Uncharacterized protein (DUF305 family)</fullName>
    </submittedName>
</protein>
<dbReference type="RefSeq" id="WP_179762133.1">
    <property type="nucleotide sequence ID" value="NZ_BAAAJZ010000006.1"/>
</dbReference>
<reference evidence="3 4" key="1">
    <citation type="submission" date="2020-07" db="EMBL/GenBank/DDBJ databases">
        <title>Sequencing the genomes of 1000 actinobacteria strains.</title>
        <authorList>
            <person name="Klenk H.-P."/>
        </authorList>
    </citation>
    <scope>NUCLEOTIDE SEQUENCE [LARGE SCALE GENOMIC DNA]</scope>
    <source>
        <strain evidence="3 4">DSM 44749</strain>
    </source>
</reference>
<accession>A0A852W5G3</accession>
<gene>
    <name evidence="3" type="ORF">HDA37_004488</name>
</gene>
<feature type="chain" id="PRO_5039321379" evidence="1">
    <location>
        <begin position="24"/>
        <end position="185"/>
    </location>
</feature>
<proteinExistence type="predicted"/>
<dbReference type="InterPro" id="IPR012347">
    <property type="entry name" value="Ferritin-like"/>
</dbReference>
<keyword evidence="1" id="KW-0732">Signal</keyword>
<evidence type="ECO:0000256" key="1">
    <source>
        <dbReference type="SAM" id="SignalP"/>
    </source>
</evidence>
<keyword evidence="4" id="KW-1185">Reference proteome</keyword>